<keyword evidence="5" id="KW-0732">Signal</keyword>
<dbReference type="Proteomes" id="UP001169063">
    <property type="component" value="Unassembled WGS sequence"/>
</dbReference>
<comment type="caution">
    <text evidence="6">The sequence shown here is derived from an EMBL/GenBank/DDBJ whole genome shotgun (WGS) entry which is preliminary data.</text>
</comment>
<dbReference type="Pfam" id="PF13432">
    <property type="entry name" value="TPR_16"/>
    <property type="match status" value="1"/>
</dbReference>
<protein>
    <submittedName>
        <fullName evidence="6">Tetratricopeptide repeat protein</fullName>
    </submittedName>
</protein>
<feature type="repeat" description="TPR" evidence="4">
    <location>
        <begin position="499"/>
        <end position="532"/>
    </location>
</feature>
<dbReference type="PANTHER" id="PTHR44835">
    <property type="entry name" value="UDP-N-ACETYLGLUCOSAMINE--PEPTIDE N-ACETYLGLUCOSAMINYLTRANSFERASE SPINDLY-RELATED"/>
    <property type="match status" value="1"/>
</dbReference>
<reference evidence="6" key="1">
    <citation type="submission" date="2023-07" db="EMBL/GenBank/DDBJ databases">
        <title>Brevundimonas soil sp. nov., isolated from the soil of chemical plant.</title>
        <authorList>
            <person name="Wu N."/>
        </authorList>
    </citation>
    <scope>NUCLEOTIDE SEQUENCE</scope>
    <source>
        <strain evidence="6">XZ-24</strain>
    </source>
</reference>
<dbReference type="SMART" id="SM00028">
    <property type="entry name" value="TPR"/>
    <property type="match status" value="7"/>
</dbReference>
<evidence type="ECO:0000256" key="5">
    <source>
        <dbReference type="SAM" id="SignalP"/>
    </source>
</evidence>
<dbReference type="Pfam" id="PF13414">
    <property type="entry name" value="TPR_11"/>
    <property type="match status" value="1"/>
</dbReference>
<dbReference type="RefSeq" id="WP_302108931.1">
    <property type="nucleotide sequence ID" value="NZ_JAUKTR010000001.1"/>
</dbReference>
<dbReference type="Gene3D" id="1.25.40.10">
    <property type="entry name" value="Tetratricopeptide repeat domain"/>
    <property type="match status" value="3"/>
</dbReference>
<keyword evidence="2" id="KW-0328">Glycosyltransferase</keyword>
<dbReference type="SUPFAM" id="SSF48452">
    <property type="entry name" value="TPR-like"/>
    <property type="match status" value="2"/>
</dbReference>
<evidence type="ECO:0000256" key="1">
    <source>
        <dbReference type="ARBA" id="ARBA00004922"/>
    </source>
</evidence>
<organism evidence="6 7">
    <name type="scientific">Peiella sedimenti</name>
    <dbReference type="NCBI Taxonomy" id="3061083"/>
    <lineage>
        <taxon>Bacteria</taxon>
        <taxon>Pseudomonadati</taxon>
        <taxon>Pseudomonadota</taxon>
        <taxon>Alphaproteobacteria</taxon>
        <taxon>Caulobacterales</taxon>
        <taxon>Caulobacteraceae</taxon>
        <taxon>Peiella</taxon>
    </lineage>
</organism>
<dbReference type="InterPro" id="IPR019734">
    <property type="entry name" value="TPR_rpt"/>
</dbReference>
<evidence type="ECO:0000256" key="2">
    <source>
        <dbReference type="ARBA" id="ARBA00022676"/>
    </source>
</evidence>
<name>A0ABT8SIW6_9CAUL</name>
<keyword evidence="4" id="KW-0802">TPR repeat</keyword>
<accession>A0ABT8SIW6</accession>
<dbReference type="InterPro" id="IPR051939">
    <property type="entry name" value="Glycosyltr_41/O-GlcNAc_trsf"/>
</dbReference>
<evidence type="ECO:0000313" key="7">
    <source>
        <dbReference type="Proteomes" id="UP001169063"/>
    </source>
</evidence>
<dbReference type="InterPro" id="IPR011990">
    <property type="entry name" value="TPR-like_helical_dom_sf"/>
</dbReference>
<keyword evidence="3" id="KW-0808">Transferase</keyword>
<keyword evidence="7" id="KW-1185">Reference proteome</keyword>
<feature type="chain" id="PRO_5045370137" evidence="5">
    <location>
        <begin position="20"/>
        <end position="550"/>
    </location>
</feature>
<dbReference type="EMBL" id="JAUKTR010000001">
    <property type="protein sequence ID" value="MDO1558521.1"/>
    <property type="molecule type" value="Genomic_DNA"/>
</dbReference>
<dbReference type="PANTHER" id="PTHR44835:SF1">
    <property type="entry name" value="PROTEIN O-GLCNAC TRANSFERASE"/>
    <property type="match status" value="1"/>
</dbReference>
<evidence type="ECO:0000313" key="6">
    <source>
        <dbReference type="EMBL" id="MDO1558521.1"/>
    </source>
</evidence>
<evidence type="ECO:0000256" key="3">
    <source>
        <dbReference type="ARBA" id="ARBA00022679"/>
    </source>
</evidence>
<comment type="pathway">
    <text evidence="1">Protein modification; protein glycosylation.</text>
</comment>
<dbReference type="PROSITE" id="PS50005">
    <property type="entry name" value="TPR"/>
    <property type="match status" value="1"/>
</dbReference>
<feature type="signal peptide" evidence="5">
    <location>
        <begin position="1"/>
        <end position="19"/>
    </location>
</feature>
<gene>
    <name evidence="6" type="ORF">Q0812_03655</name>
</gene>
<proteinExistence type="predicted"/>
<evidence type="ECO:0000256" key="4">
    <source>
        <dbReference type="PROSITE-ProRule" id="PRU00339"/>
    </source>
</evidence>
<sequence>MRVLSLILALSALPAAALADSPLTIQQGADPLGATSDYSQFLMGRYAMASGNAERAAAAYAAVGELPSEDRPLVENAFVSALFAGEIDLAARLAPDMTEASTLLKESARLAQLLQALKQGRGADAEVLIQTPLEGPHAGVGALLKPIAQAMVGRWDVATAAPEGEQQPVQALFGEYHRALLLEHQRRFDEADVIYQRLLTQSAPMSLFVEPYARFLERQGKRREARQVRAAHASDLDSGLPVFQPPQGLPSLTEIAALALTEQAGMAMSAESNELAAVYLRMALYLQPHTPGAWAALGDVLDGADMDAAARAAWQRVSPTDPYYSAALTQLAFNLQAAGQGANAIATARRAVEAASAAERDNALMALAGVLNAEGRYAEALAALDQLRQPLAQQPWQTRFTRGVAFERLDRFAEAEAEFQAALALNANSAEVLNYLGYMWVDRGVKVDEGTALIERAAAIEPSSGAIQDSLGWARFRQGQYELAVTLLETAVLAEPSDPDINEHLGDAYLQVGRRREAAYQWRRVLTLEPTDAQRAAVEAKLRDLEADAG</sequence>